<dbReference type="PANTHER" id="PTHR24103">
    <property type="entry name" value="E3 UBIQUITIN-PROTEIN LIGASE TRIM"/>
    <property type="match status" value="1"/>
</dbReference>
<dbReference type="InterPro" id="IPR006574">
    <property type="entry name" value="PRY"/>
</dbReference>
<dbReference type="CDD" id="cd13733">
    <property type="entry name" value="SPRY_PRY_C-I_1"/>
    <property type="match status" value="1"/>
</dbReference>
<evidence type="ECO:0000313" key="2">
    <source>
        <dbReference type="EMBL" id="KAI1898854.1"/>
    </source>
</evidence>
<dbReference type="Proteomes" id="UP000829720">
    <property type="component" value="Unassembled WGS sequence"/>
</dbReference>
<dbReference type="Gene3D" id="2.60.120.920">
    <property type="match status" value="1"/>
</dbReference>
<evidence type="ECO:0000259" key="1">
    <source>
        <dbReference type="PROSITE" id="PS50188"/>
    </source>
</evidence>
<dbReference type="SMART" id="SM00449">
    <property type="entry name" value="SPRY"/>
    <property type="match status" value="1"/>
</dbReference>
<dbReference type="EMBL" id="JAERUA010000006">
    <property type="protein sequence ID" value="KAI1898854.1"/>
    <property type="molecule type" value="Genomic_DNA"/>
</dbReference>
<dbReference type="AlphaFoldDB" id="A0A8T3DSS0"/>
<dbReference type="InterPro" id="IPR013320">
    <property type="entry name" value="ConA-like_dom_sf"/>
</dbReference>
<dbReference type="PRINTS" id="PR01407">
    <property type="entry name" value="BUTYPHLNCDUF"/>
</dbReference>
<organism evidence="2 3">
    <name type="scientific">Albula goreensis</name>
    <dbReference type="NCBI Taxonomy" id="1534307"/>
    <lineage>
        <taxon>Eukaryota</taxon>
        <taxon>Metazoa</taxon>
        <taxon>Chordata</taxon>
        <taxon>Craniata</taxon>
        <taxon>Vertebrata</taxon>
        <taxon>Euteleostomi</taxon>
        <taxon>Actinopterygii</taxon>
        <taxon>Neopterygii</taxon>
        <taxon>Teleostei</taxon>
        <taxon>Albuliformes</taxon>
        <taxon>Albulidae</taxon>
        <taxon>Albula</taxon>
    </lineage>
</organism>
<dbReference type="InterPro" id="IPR001870">
    <property type="entry name" value="B30.2/SPRY"/>
</dbReference>
<sequence>MLKTNFRNTKVRTDRFKNLYRRIQTEAMQPVHHHSWSPELRDVETVEASQSEPWNKPKLSAQKPTLQALHTLEECIQLITDLAKEVETINKHGRKKGFMEKNAGALGNPSAQHSLEDSRDLILQWAEELDNLAQLSKLTEKIKQKTAAKRQKTAADTEKDKQRILDWARELQSVSASCDLSDEELKQILSLRCLGNKKLSSVLPLLEFVAWSLLTGNTEEDVSKLWLSAKQKIWKAGTPRYIPNSVWQWIHNASVKVDMDPSTIHPWLVLTEKNQQLQEGSMERNLPVSPQTFDKRPCVLGTQGFTTGRHYWEVEVSAKGSWRLGVANVSAPRKGRFKMSPAQGYWMLWRSDKTLRACTESETKLQDIPQLKFVGIYLDYQEGQVSFYNAENKSHIYTFSDTFQEMVYPVFACLDGDTTLKIKKPDISPVSVSPNVA</sequence>
<keyword evidence="3" id="KW-1185">Reference proteome</keyword>
<name>A0A8T3DSS0_9TELE</name>
<dbReference type="InterPro" id="IPR003879">
    <property type="entry name" value="Butyrophylin_SPRY"/>
</dbReference>
<comment type="caution">
    <text evidence="2">The sequence shown here is derived from an EMBL/GenBank/DDBJ whole genome shotgun (WGS) entry which is preliminary data.</text>
</comment>
<feature type="domain" description="B30.2/SPRY" evidence="1">
    <location>
        <begin position="237"/>
        <end position="429"/>
    </location>
</feature>
<protein>
    <recommendedName>
        <fullName evidence="1">B30.2/SPRY domain-containing protein</fullName>
    </recommendedName>
</protein>
<dbReference type="InterPro" id="IPR003877">
    <property type="entry name" value="SPRY_dom"/>
</dbReference>
<dbReference type="FunFam" id="2.60.120.920:FF:000004">
    <property type="entry name" value="Butyrophilin subfamily 1 member A1"/>
    <property type="match status" value="1"/>
</dbReference>
<dbReference type="PROSITE" id="PS50188">
    <property type="entry name" value="B302_SPRY"/>
    <property type="match status" value="1"/>
</dbReference>
<reference evidence="2" key="1">
    <citation type="submission" date="2021-01" db="EMBL/GenBank/DDBJ databases">
        <authorList>
            <person name="Zahm M."/>
            <person name="Roques C."/>
            <person name="Cabau C."/>
            <person name="Klopp C."/>
            <person name="Donnadieu C."/>
            <person name="Jouanno E."/>
            <person name="Lampietro C."/>
            <person name="Louis A."/>
            <person name="Herpin A."/>
            <person name="Echchiki A."/>
            <person name="Berthelot C."/>
            <person name="Parey E."/>
            <person name="Roest-Crollius H."/>
            <person name="Braasch I."/>
            <person name="Postlethwait J."/>
            <person name="Bobe J."/>
            <person name="Montfort J."/>
            <person name="Bouchez O."/>
            <person name="Begum T."/>
            <person name="Mejri S."/>
            <person name="Adams A."/>
            <person name="Chen W.-J."/>
            <person name="Guiguen Y."/>
        </authorList>
    </citation>
    <scope>NUCLEOTIDE SEQUENCE</scope>
    <source>
        <tissue evidence="2">Blood</tissue>
    </source>
</reference>
<dbReference type="Pfam" id="PF13765">
    <property type="entry name" value="PRY"/>
    <property type="match status" value="1"/>
</dbReference>
<gene>
    <name evidence="2" type="ORF">AGOR_G00076630</name>
</gene>
<dbReference type="InterPro" id="IPR043136">
    <property type="entry name" value="B30.2/SPRY_sf"/>
</dbReference>
<dbReference type="InterPro" id="IPR050143">
    <property type="entry name" value="TRIM/RBCC"/>
</dbReference>
<dbReference type="SMART" id="SM00589">
    <property type="entry name" value="PRY"/>
    <property type="match status" value="1"/>
</dbReference>
<dbReference type="OrthoDB" id="128536at2759"/>
<dbReference type="SUPFAM" id="SSF49899">
    <property type="entry name" value="Concanavalin A-like lectins/glucanases"/>
    <property type="match status" value="1"/>
</dbReference>
<accession>A0A8T3DSS0</accession>
<evidence type="ECO:0000313" key="3">
    <source>
        <dbReference type="Proteomes" id="UP000829720"/>
    </source>
</evidence>
<dbReference type="Pfam" id="PF00622">
    <property type="entry name" value="SPRY"/>
    <property type="match status" value="1"/>
</dbReference>
<proteinExistence type="predicted"/>